<dbReference type="InterPro" id="IPR012312">
    <property type="entry name" value="Hemerythrin-like"/>
</dbReference>
<organism evidence="2 3">
    <name type="scientific">Actinomadura miaoliensis</name>
    <dbReference type="NCBI Taxonomy" id="430685"/>
    <lineage>
        <taxon>Bacteria</taxon>
        <taxon>Bacillati</taxon>
        <taxon>Actinomycetota</taxon>
        <taxon>Actinomycetes</taxon>
        <taxon>Streptosporangiales</taxon>
        <taxon>Thermomonosporaceae</taxon>
        <taxon>Actinomadura</taxon>
    </lineage>
</organism>
<dbReference type="CDD" id="cd12108">
    <property type="entry name" value="Hr-like"/>
    <property type="match status" value="1"/>
</dbReference>
<dbReference type="Gene3D" id="1.20.120.520">
    <property type="entry name" value="nmb1532 protein domain like"/>
    <property type="match status" value="1"/>
</dbReference>
<gene>
    <name evidence="2" type="ORF">GCM10022214_27860</name>
</gene>
<dbReference type="EMBL" id="BAAAZG010000016">
    <property type="protein sequence ID" value="GAA4070617.1"/>
    <property type="molecule type" value="Genomic_DNA"/>
</dbReference>
<evidence type="ECO:0000313" key="2">
    <source>
        <dbReference type="EMBL" id="GAA4070617.1"/>
    </source>
</evidence>
<dbReference type="Pfam" id="PF01814">
    <property type="entry name" value="Hemerythrin"/>
    <property type="match status" value="1"/>
</dbReference>
<evidence type="ECO:0000313" key="3">
    <source>
        <dbReference type="Proteomes" id="UP001500683"/>
    </source>
</evidence>
<protein>
    <recommendedName>
        <fullName evidence="1">Hemerythrin-like domain-containing protein</fullName>
    </recommendedName>
</protein>
<feature type="domain" description="Hemerythrin-like" evidence="1">
    <location>
        <begin position="15"/>
        <end position="141"/>
    </location>
</feature>
<sequence>MVGSHGRLVAFGNQLIEVHLWLREELALLREGVDAYLAGGARLGELRLHCLTFCSALNRHHTGEDDGAFPQVAEQFPELRPVLEELRRDHRLVEDSLRRLQALVAELDQAADPAAVRRELDSLAALMETHFLYEEKRIVAALNALNVPGWDQSPPAFLLTADAES</sequence>
<evidence type="ECO:0000259" key="1">
    <source>
        <dbReference type="Pfam" id="PF01814"/>
    </source>
</evidence>
<dbReference type="Proteomes" id="UP001500683">
    <property type="component" value="Unassembled WGS sequence"/>
</dbReference>
<keyword evidence="3" id="KW-1185">Reference proteome</keyword>
<proteinExistence type="predicted"/>
<reference evidence="3" key="1">
    <citation type="journal article" date="2019" name="Int. J. Syst. Evol. Microbiol.">
        <title>The Global Catalogue of Microorganisms (GCM) 10K type strain sequencing project: providing services to taxonomists for standard genome sequencing and annotation.</title>
        <authorList>
            <consortium name="The Broad Institute Genomics Platform"/>
            <consortium name="The Broad Institute Genome Sequencing Center for Infectious Disease"/>
            <person name="Wu L."/>
            <person name="Ma J."/>
        </authorList>
    </citation>
    <scope>NUCLEOTIDE SEQUENCE [LARGE SCALE GENOMIC DNA]</scope>
    <source>
        <strain evidence="3">JCM 16702</strain>
    </source>
</reference>
<dbReference type="RefSeq" id="WP_344946221.1">
    <property type="nucleotide sequence ID" value="NZ_BAAAZG010000016.1"/>
</dbReference>
<accession>A0ABP7VMQ5</accession>
<comment type="caution">
    <text evidence="2">The sequence shown here is derived from an EMBL/GenBank/DDBJ whole genome shotgun (WGS) entry which is preliminary data.</text>
</comment>
<name>A0ABP7VMQ5_9ACTN</name>